<evidence type="ECO:0000313" key="2">
    <source>
        <dbReference type="EMBL" id="MCI2284316.1"/>
    </source>
</evidence>
<protein>
    <submittedName>
        <fullName evidence="2">RHS domain-containing protein</fullName>
    </submittedName>
</protein>
<dbReference type="Pfam" id="PF05593">
    <property type="entry name" value="RHS_repeat"/>
    <property type="match status" value="1"/>
</dbReference>
<dbReference type="InterPro" id="IPR050708">
    <property type="entry name" value="T6SS_VgrG/RHS"/>
</dbReference>
<dbReference type="Pfam" id="PF03527">
    <property type="entry name" value="RHS"/>
    <property type="match status" value="1"/>
</dbReference>
<dbReference type="InterPro" id="IPR001826">
    <property type="entry name" value="RHS"/>
</dbReference>
<organism evidence="2 3">
    <name type="scientific">Colwellia maritima</name>
    <dbReference type="NCBI Taxonomy" id="2912588"/>
    <lineage>
        <taxon>Bacteria</taxon>
        <taxon>Pseudomonadati</taxon>
        <taxon>Pseudomonadota</taxon>
        <taxon>Gammaproteobacteria</taxon>
        <taxon>Alteromonadales</taxon>
        <taxon>Colwelliaceae</taxon>
        <taxon>Colwellia</taxon>
    </lineage>
</organism>
<dbReference type="Gene3D" id="2.180.10.10">
    <property type="entry name" value="RHS repeat-associated core"/>
    <property type="match status" value="1"/>
</dbReference>
<accession>A0ABS9X248</accession>
<dbReference type="NCBIfam" id="TIGR03696">
    <property type="entry name" value="Rhs_assc_core"/>
    <property type="match status" value="1"/>
</dbReference>
<reference evidence="2" key="1">
    <citation type="submission" date="2022-01" db="EMBL/GenBank/DDBJ databases">
        <title>Colwellia maritima, isolated from seawater.</title>
        <authorList>
            <person name="Kristyanto S."/>
            <person name="Jung J."/>
            <person name="Jeon C.O."/>
        </authorList>
    </citation>
    <scope>NUCLEOTIDE SEQUENCE</scope>
    <source>
        <strain evidence="2">MSW7</strain>
    </source>
</reference>
<feature type="domain" description="RHS protein conserved region" evidence="1">
    <location>
        <begin position="121"/>
        <end position="152"/>
    </location>
</feature>
<proteinExistence type="predicted"/>
<dbReference type="RefSeq" id="WP_242286759.1">
    <property type="nucleotide sequence ID" value="NZ_JAKKSL010000002.1"/>
</dbReference>
<evidence type="ECO:0000313" key="3">
    <source>
        <dbReference type="Proteomes" id="UP001139646"/>
    </source>
</evidence>
<dbReference type="EMBL" id="JAKKSL010000002">
    <property type="protein sequence ID" value="MCI2284316.1"/>
    <property type="molecule type" value="Genomic_DNA"/>
</dbReference>
<dbReference type="InterPro" id="IPR006530">
    <property type="entry name" value="YD"/>
</dbReference>
<dbReference type="InterPro" id="IPR031325">
    <property type="entry name" value="RHS_repeat"/>
</dbReference>
<sequence length="283" mass="32934">MTSWLNTINYIVSAGNDYRFDDCGNQISCLGKNNKQQRVYNGFNQLTQLNHNGKLTHYEYDALGRRSAKITEQGRIDFIWDNNQLIGEHHNGKFTWFIYQPDTFLPIALIKNGSGSQNNEIYYYHLDQLGTPICLTDSNATQVWRNESDEFGCQQTEEVEGNEKQGFINTVDNPLRFQGQYFDEESKLHYNRFRYYDPKQQRFINQDPIGLVGGINHYQYAPNPVNWIDPFGLSCKELTAAEESASYQGQDPYFGIDPLDNIAIPKHTIFGAYHLEGKRWYYR</sequence>
<name>A0ABS9X248_9GAMM</name>
<evidence type="ECO:0000259" key="1">
    <source>
        <dbReference type="Pfam" id="PF03527"/>
    </source>
</evidence>
<dbReference type="InterPro" id="IPR022385">
    <property type="entry name" value="Rhs_assc_core"/>
</dbReference>
<comment type="caution">
    <text evidence="2">The sequence shown here is derived from an EMBL/GenBank/DDBJ whole genome shotgun (WGS) entry which is preliminary data.</text>
</comment>
<dbReference type="Proteomes" id="UP001139646">
    <property type="component" value="Unassembled WGS sequence"/>
</dbReference>
<keyword evidence="3" id="KW-1185">Reference proteome</keyword>
<dbReference type="PANTHER" id="PTHR32305:SF15">
    <property type="entry name" value="PROTEIN RHSA-RELATED"/>
    <property type="match status" value="1"/>
</dbReference>
<dbReference type="NCBIfam" id="TIGR01643">
    <property type="entry name" value="YD_repeat_2x"/>
    <property type="match status" value="1"/>
</dbReference>
<dbReference type="PANTHER" id="PTHR32305">
    <property type="match status" value="1"/>
</dbReference>
<gene>
    <name evidence="2" type="ORF">L3081_14150</name>
</gene>